<evidence type="ECO:0000256" key="2">
    <source>
        <dbReference type="ARBA" id="ARBA00004606"/>
    </source>
</evidence>
<comment type="subcellular location">
    <subcellularLocation>
        <location evidence="2">Membrane</location>
        <topology evidence="2">Single-pass type II membrane protein</topology>
    </subcellularLocation>
</comment>
<evidence type="ECO:0000313" key="25">
    <source>
        <dbReference type="EMBL" id="CAH0107412.1"/>
    </source>
</evidence>
<dbReference type="PANTHER" id="PTHR23033:SF14">
    <property type="entry name" value="GLYCOPROTEIN-N-ACETYLGALACTOSAMINE 3-BETA-GALACTOSYLTRANSFERASE 1-RELATED"/>
    <property type="match status" value="1"/>
</dbReference>
<reference evidence="25" key="1">
    <citation type="submission" date="2021-11" db="EMBL/GenBank/DDBJ databases">
        <authorList>
            <person name="Schell T."/>
        </authorList>
    </citation>
    <scope>NUCLEOTIDE SEQUENCE</scope>
    <source>
        <strain evidence="25">M5</strain>
    </source>
</reference>
<dbReference type="GO" id="GO:0000166">
    <property type="term" value="F:nucleotide binding"/>
    <property type="evidence" value="ECO:0007669"/>
    <property type="project" value="UniProtKB-KW"/>
</dbReference>
<keyword evidence="13" id="KW-1133">Transmembrane helix</keyword>
<evidence type="ECO:0000256" key="7">
    <source>
        <dbReference type="ARBA" id="ARBA00022676"/>
    </source>
</evidence>
<keyword evidence="11" id="KW-0547">Nucleotide-binding</keyword>
<comment type="cofactor">
    <cofactor evidence="1">
        <name>Mn(2+)</name>
        <dbReference type="ChEBI" id="CHEBI:29035"/>
    </cofactor>
</comment>
<evidence type="ECO:0000256" key="11">
    <source>
        <dbReference type="ARBA" id="ARBA00022741"/>
    </source>
</evidence>
<evidence type="ECO:0000256" key="12">
    <source>
        <dbReference type="ARBA" id="ARBA00022968"/>
    </source>
</evidence>
<protein>
    <recommendedName>
        <fullName evidence="18">Glycoprotein-N-acetylgalactosamine 3-beta-galactosyltransferase 1</fullName>
        <ecNumber evidence="6">2.4.1.122</ecNumber>
    </recommendedName>
    <alternativeName>
        <fullName evidence="20">Core 1 O-glycan T-synthase</fullName>
    </alternativeName>
    <alternativeName>
        <fullName evidence="21">Core 1 UDP-galactose:N-acetylgalactosamine-alpha-R beta 1,3-galactosyltransferase 1</fullName>
    </alternativeName>
    <alternativeName>
        <fullName evidence="19">Core 1 beta1,3-galactosyltransferase 1</fullName>
    </alternativeName>
</protein>
<comment type="function">
    <text evidence="22">Glycosyltransferase that generates the core 1 O-glycan Gal-beta1-3GalNAc-alpha1-Ser/Thr (T antigen), which is a precursor for many extended O-glycans in glycoproteins.</text>
</comment>
<keyword evidence="26" id="KW-1185">Reference proteome</keyword>
<keyword evidence="17" id="KW-0464">Manganese</keyword>
<accession>A0A8J2RY80</accession>
<evidence type="ECO:0000256" key="19">
    <source>
        <dbReference type="ARBA" id="ARBA00041226"/>
    </source>
</evidence>
<dbReference type="EC" id="2.4.1.122" evidence="6"/>
<dbReference type="InterPro" id="IPR026050">
    <property type="entry name" value="C1GALT1/C1GALT1_chp1"/>
</dbReference>
<gene>
    <name evidence="25" type="ORF">DGAL_LOCUS10708</name>
</gene>
<evidence type="ECO:0000256" key="21">
    <source>
        <dbReference type="ARBA" id="ARBA00043065"/>
    </source>
</evidence>
<keyword evidence="16" id="KW-0325">Glycoprotein</keyword>
<dbReference type="Gene3D" id="3.90.550.50">
    <property type="match status" value="1"/>
</dbReference>
<feature type="domain" description="Fringe-like glycosyltransferase" evidence="24">
    <location>
        <begin position="112"/>
        <end position="275"/>
    </location>
</feature>
<evidence type="ECO:0000256" key="6">
    <source>
        <dbReference type="ARBA" id="ARBA00012557"/>
    </source>
</evidence>
<evidence type="ECO:0000256" key="17">
    <source>
        <dbReference type="ARBA" id="ARBA00023211"/>
    </source>
</evidence>
<evidence type="ECO:0000256" key="1">
    <source>
        <dbReference type="ARBA" id="ARBA00001936"/>
    </source>
</evidence>
<comment type="pathway">
    <text evidence="3">Protein modification; protein glycosylation.</text>
</comment>
<dbReference type="GO" id="GO:0030145">
    <property type="term" value="F:manganese ion binding"/>
    <property type="evidence" value="ECO:0007669"/>
    <property type="project" value="UniProtKB-ARBA"/>
</dbReference>
<evidence type="ECO:0000256" key="13">
    <source>
        <dbReference type="ARBA" id="ARBA00022989"/>
    </source>
</evidence>
<comment type="subunit">
    <text evidence="5">Homodimer; disulfide-linked.</text>
</comment>
<dbReference type="FunFam" id="3.90.550.50:FF:000017">
    <property type="entry name" value="Glycoprotein-N-acetylgalactosamine 3-beta-galactosyltransferase 1"/>
    <property type="match status" value="1"/>
</dbReference>
<keyword evidence="9" id="KW-0812">Transmembrane</keyword>
<organism evidence="25 26">
    <name type="scientific">Daphnia galeata</name>
    <dbReference type="NCBI Taxonomy" id="27404"/>
    <lineage>
        <taxon>Eukaryota</taxon>
        <taxon>Metazoa</taxon>
        <taxon>Ecdysozoa</taxon>
        <taxon>Arthropoda</taxon>
        <taxon>Crustacea</taxon>
        <taxon>Branchiopoda</taxon>
        <taxon>Diplostraca</taxon>
        <taxon>Cladocera</taxon>
        <taxon>Anomopoda</taxon>
        <taxon>Daphniidae</taxon>
        <taxon>Daphnia</taxon>
    </lineage>
</organism>
<evidence type="ECO:0000256" key="14">
    <source>
        <dbReference type="ARBA" id="ARBA00023136"/>
    </source>
</evidence>
<evidence type="ECO:0000256" key="15">
    <source>
        <dbReference type="ARBA" id="ARBA00023157"/>
    </source>
</evidence>
<dbReference type="InterPro" id="IPR003378">
    <property type="entry name" value="Fringe-like_glycosylTrfase"/>
</dbReference>
<evidence type="ECO:0000256" key="9">
    <source>
        <dbReference type="ARBA" id="ARBA00022692"/>
    </source>
</evidence>
<keyword evidence="8" id="KW-0808">Transferase</keyword>
<dbReference type="GO" id="GO:0016263">
    <property type="term" value="F:glycoprotein-N-acetylgalactosamine 3-beta-galactosyltransferase activity"/>
    <property type="evidence" value="ECO:0007669"/>
    <property type="project" value="UniProtKB-EC"/>
</dbReference>
<keyword evidence="10" id="KW-0479">Metal-binding</keyword>
<evidence type="ECO:0000256" key="20">
    <source>
        <dbReference type="ARBA" id="ARBA00042009"/>
    </source>
</evidence>
<name>A0A8J2RY80_9CRUS</name>
<comment type="similarity">
    <text evidence="4">Belongs to the glycosyltransferase 31 family. Beta3-Gal-T subfamily.</text>
</comment>
<dbReference type="GO" id="GO:0016020">
    <property type="term" value="C:membrane"/>
    <property type="evidence" value="ECO:0007669"/>
    <property type="project" value="UniProtKB-SubCell"/>
</dbReference>
<keyword evidence="12" id="KW-0735">Signal-anchor</keyword>
<dbReference type="Proteomes" id="UP000789390">
    <property type="component" value="Unassembled WGS sequence"/>
</dbReference>
<dbReference type="OrthoDB" id="414175at2759"/>
<keyword evidence="15" id="KW-1015">Disulfide bond</keyword>
<dbReference type="PANTHER" id="PTHR23033">
    <property type="entry name" value="BETA1,3-GALACTOSYLTRANSFERASE"/>
    <property type="match status" value="1"/>
</dbReference>
<evidence type="ECO:0000313" key="26">
    <source>
        <dbReference type="Proteomes" id="UP000789390"/>
    </source>
</evidence>
<dbReference type="Pfam" id="PF02434">
    <property type="entry name" value="Fringe"/>
    <property type="match status" value="1"/>
</dbReference>
<keyword evidence="14" id="KW-0472">Membrane</keyword>
<evidence type="ECO:0000256" key="16">
    <source>
        <dbReference type="ARBA" id="ARBA00023180"/>
    </source>
</evidence>
<sequence>MKIEKPPYERRGQAEAERKRENDDPSSSEIIIFITCCGCGVWIWFDIVRESISFINDVGFTFHQNDINVVESDANQEIQSNETEESTVHEVNIVGDDIRGKELYDKVRVLCWILTTPENHKTRALAVKETWGKRCNILLFMSSANDSTLPSVQLAVKEGRNGLWGKTREAFRYVWDRYQDQVDWFLKADDDTYVIVENLRYFLSSFNTSMPMWFGHKYKAIVKKGYFSGGAGYVLSKEATRRFVKEGYFNALICRHDHQGAEDAEMGKCMGNLNVLTMDTRDSKGRGRFFPFVPENVYYPGKITNNYWYWQNIYYPPTKGRDCCSDSTISFHYVNIKMMRMLDFFFYQIRPFGIGDQRPATPEPPPDFNLTETPWFVPKETTAAAATRNNNTVAAKTTIIPITNVTHVMNKTTITTTTTLPNATANSMLSTVVTRL</sequence>
<keyword evidence="7" id="KW-0328">Glycosyltransferase</keyword>
<evidence type="ECO:0000256" key="23">
    <source>
        <dbReference type="SAM" id="MobiDB-lite"/>
    </source>
</evidence>
<evidence type="ECO:0000259" key="24">
    <source>
        <dbReference type="Pfam" id="PF02434"/>
    </source>
</evidence>
<evidence type="ECO:0000256" key="10">
    <source>
        <dbReference type="ARBA" id="ARBA00022723"/>
    </source>
</evidence>
<comment type="caution">
    <text evidence="25">The sequence shown here is derived from an EMBL/GenBank/DDBJ whole genome shotgun (WGS) entry which is preliminary data.</text>
</comment>
<evidence type="ECO:0000256" key="18">
    <source>
        <dbReference type="ARBA" id="ARBA00040898"/>
    </source>
</evidence>
<evidence type="ECO:0000256" key="4">
    <source>
        <dbReference type="ARBA" id="ARBA00006462"/>
    </source>
</evidence>
<dbReference type="UniPathway" id="UPA00378"/>
<dbReference type="EMBL" id="CAKKLH010000268">
    <property type="protein sequence ID" value="CAH0107412.1"/>
    <property type="molecule type" value="Genomic_DNA"/>
</dbReference>
<evidence type="ECO:0000256" key="5">
    <source>
        <dbReference type="ARBA" id="ARBA00011748"/>
    </source>
</evidence>
<feature type="region of interest" description="Disordered" evidence="23">
    <location>
        <begin position="1"/>
        <end position="22"/>
    </location>
</feature>
<proteinExistence type="inferred from homology"/>
<evidence type="ECO:0000256" key="8">
    <source>
        <dbReference type="ARBA" id="ARBA00022679"/>
    </source>
</evidence>
<dbReference type="AlphaFoldDB" id="A0A8J2RY80"/>
<evidence type="ECO:0000256" key="22">
    <source>
        <dbReference type="ARBA" id="ARBA00059245"/>
    </source>
</evidence>
<evidence type="ECO:0000256" key="3">
    <source>
        <dbReference type="ARBA" id="ARBA00004922"/>
    </source>
</evidence>